<sequence>PPAVRSRPFQCTTIERFSIDIGTR</sequence>
<proteinExistence type="predicted"/>
<evidence type="ECO:0000313" key="1">
    <source>
        <dbReference type="EMBL" id="GIQ88326.1"/>
    </source>
</evidence>
<accession>A0A9K3D5B8</accession>
<evidence type="ECO:0000313" key="2">
    <source>
        <dbReference type="Proteomes" id="UP000265618"/>
    </source>
</evidence>
<keyword evidence="2" id="KW-1185">Reference proteome</keyword>
<reference evidence="1 2" key="1">
    <citation type="journal article" date="2018" name="PLoS ONE">
        <title>The draft genome of Kipferlia bialata reveals reductive genome evolution in fornicate parasites.</title>
        <authorList>
            <person name="Tanifuji G."/>
            <person name="Takabayashi S."/>
            <person name="Kume K."/>
            <person name="Takagi M."/>
            <person name="Nakayama T."/>
            <person name="Kamikawa R."/>
            <person name="Inagaki Y."/>
            <person name="Hashimoto T."/>
        </authorList>
    </citation>
    <scope>NUCLEOTIDE SEQUENCE [LARGE SCALE GENOMIC DNA]</scope>
    <source>
        <strain evidence="1">NY0173</strain>
    </source>
</reference>
<name>A0A9K3D5B8_9EUKA</name>
<gene>
    <name evidence="1" type="ORF">KIPB_010552</name>
</gene>
<dbReference type="EMBL" id="BDIP01003964">
    <property type="protein sequence ID" value="GIQ88326.1"/>
    <property type="molecule type" value="Genomic_DNA"/>
</dbReference>
<feature type="non-terminal residue" evidence="1">
    <location>
        <position position="1"/>
    </location>
</feature>
<dbReference type="AlphaFoldDB" id="A0A9K3D5B8"/>
<protein>
    <submittedName>
        <fullName evidence="1">Uncharacterized protein</fullName>
    </submittedName>
</protein>
<dbReference type="Proteomes" id="UP000265618">
    <property type="component" value="Unassembled WGS sequence"/>
</dbReference>
<comment type="caution">
    <text evidence="1">The sequence shown here is derived from an EMBL/GenBank/DDBJ whole genome shotgun (WGS) entry which is preliminary data.</text>
</comment>
<organism evidence="1 2">
    <name type="scientific">Kipferlia bialata</name>
    <dbReference type="NCBI Taxonomy" id="797122"/>
    <lineage>
        <taxon>Eukaryota</taxon>
        <taxon>Metamonada</taxon>
        <taxon>Carpediemonas-like organisms</taxon>
        <taxon>Kipferlia</taxon>
    </lineage>
</organism>